<dbReference type="Proteomes" id="UP000297535">
    <property type="component" value="Unassembled WGS sequence"/>
</dbReference>
<reference evidence="1 2" key="1">
    <citation type="submission" date="2019-04" db="EMBL/GenBank/DDBJ databases">
        <authorList>
            <person name="Feng G."/>
            <person name="Zhu H."/>
        </authorList>
    </citation>
    <scope>NUCLEOTIDE SEQUENCE [LARGE SCALE GENOMIC DNA]</scope>
    <source>
        <strain evidence="1 2">6HR-1</strain>
    </source>
</reference>
<sequence>MQSENSASTIIGYNSQGVVGPGWNVVNYGDYNSNGITDILWANENSGQVVWWDLADGGQNTVHSLGNIGPEWKAIPSYGNNASTYSPTPPLWYNTSTCQVVRWEISNGEVVSTTEVGRADPNAGWEALGSSSGKIYWRNQQTGETGYWSGSSSANQSWTRLENRGSDWKFLGLGDFANDDSSTSSYPQYSTNRVNGTLWQNMKTGEVSTGYDIVTFTVYSWFYTTVSQSYATRTLGYAAPGWEATIGQFTSQPSGQILGNPPRGSVTDSIIWHNQQTGEILVWDVGNGPGAFHTLNTVSSEWNIL</sequence>
<organism evidence="1 2">
    <name type="scientific">Methylobacterium nonmethylotrophicum</name>
    <dbReference type="NCBI Taxonomy" id="1141884"/>
    <lineage>
        <taxon>Bacteria</taxon>
        <taxon>Pseudomonadati</taxon>
        <taxon>Pseudomonadota</taxon>
        <taxon>Alphaproteobacteria</taxon>
        <taxon>Hyphomicrobiales</taxon>
        <taxon>Methylobacteriaceae</taxon>
        <taxon>Methylobacterium</taxon>
    </lineage>
</organism>
<keyword evidence="2" id="KW-1185">Reference proteome</keyword>
<evidence type="ECO:0000313" key="1">
    <source>
        <dbReference type="EMBL" id="TGE00766.1"/>
    </source>
</evidence>
<name>A0A4Z0NV33_9HYPH</name>
<comment type="caution">
    <text evidence="1">The sequence shown here is derived from an EMBL/GenBank/DDBJ whole genome shotgun (WGS) entry which is preliminary data.</text>
</comment>
<protein>
    <submittedName>
        <fullName evidence="1">Uncharacterized protein</fullName>
    </submittedName>
</protein>
<gene>
    <name evidence="1" type="ORF">EU555_08480</name>
</gene>
<dbReference type="AlphaFoldDB" id="A0A4Z0NV33"/>
<evidence type="ECO:0000313" key="2">
    <source>
        <dbReference type="Proteomes" id="UP000297535"/>
    </source>
</evidence>
<proteinExistence type="predicted"/>
<accession>A0A4Z0NV33</accession>
<dbReference type="EMBL" id="SRLB01000005">
    <property type="protein sequence ID" value="TGE00766.1"/>
    <property type="molecule type" value="Genomic_DNA"/>
</dbReference>
<dbReference type="RefSeq" id="WP_135414230.1">
    <property type="nucleotide sequence ID" value="NZ_SRLB01000005.1"/>
</dbReference>